<feature type="transmembrane region" description="Helical" evidence="2">
    <location>
        <begin position="179"/>
        <end position="198"/>
    </location>
</feature>
<feature type="compositionally biased region" description="Basic and acidic residues" evidence="1">
    <location>
        <begin position="17"/>
        <end position="27"/>
    </location>
</feature>
<feature type="compositionally biased region" description="Basic and acidic residues" evidence="1">
    <location>
        <begin position="1"/>
        <end position="10"/>
    </location>
</feature>
<comment type="caution">
    <text evidence="3">The sequence shown here is derived from an EMBL/GenBank/DDBJ whole genome shotgun (WGS) entry which is preliminary data.</text>
</comment>
<feature type="transmembrane region" description="Helical" evidence="2">
    <location>
        <begin position="108"/>
        <end position="127"/>
    </location>
</feature>
<keyword evidence="2" id="KW-1133">Transmembrane helix</keyword>
<accession>A0ABY0CC03</accession>
<feature type="region of interest" description="Disordered" evidence="1">
    <location>
        <begin position="1"/>
        <end position="27"/>
    </location>
</feature>
<evidence type="ECO:0000256" key="1">
    <source>
        <dbReference type="SAM" id="MobiDB-lite"/>
    </source>
</evidence>
<dbReference type="RefSeq" id="WP_127054414.1">
    <property type="nucleotide sequence ID" value="NZ_PYAU01000001.1"/>
</dbReference>
<dbReference type="Proteomes" id="UP000268291">
    <property type="component" value="Unassembled WGS sequence"/>
</dbReference>
<dbReference type="EMBL" id="RZGY01000001">
    <property type="protein sequence ID" value="RUQ87576.1"/>
    <property type="molecule type" value="Genomic_DNA"/>
</dbReference>
<feature type="compositionally biased region" description="Basic and acidic residues" evidence="1">
    <location>
        <begin position="89"/>
        <end position="105"/>
    </location>
</feature>
<evidence type="ECO:0000256" key="2">
    <source>
        <dbReference type="SAM" id="Phobius"/>
    </source>
</evidence>
<keyword evidence="2" id="KW-0472">Membrane</keyword>
<keyword evidence="2" id="KW-0812">Transmembrane</keyword>
<protein>
    <submittedName>
        <fullName evidence="3">Uncharacterized protein</fullName>
    </submittedName>
</protein>
<evidence type="ECO:0000313" key="4">
    <source>
        <dbReference type="Proteomes" id="UP000268291"/>
    </source>
</evidence>
<name>A0ABY0CC03_9MICO</name>
<organism evidence="3 4">
    <name type="scientific">Labedella gwakjiensis</name>
    <dbReference type="NCBI Taxonomy" id="390269"/>
    <lineage>
        <taxon>Bacteria</taxon>
        <taxon>Bacillati</taxon>
        <taxon>Actinomycetota</taxon>
        <taxon>Actinomycetes</taxon>
        <taxon>Micrococcales</taxon>
        <taxon>Microbacteriaceae</taxon>
        <taxon>Labedella</taxon>
    </lineage>
</organism>
<proteinExistence type="predicted"/>
<feature type="transmembrane region" description="Helical" evidence="2">
    <location>
        <begin position="142"/>
        <end position="158"/>
    </location>
</feature>
<feature type="region of interest" description="Disordered" evidence="1">
    <location>
        <begin position="75"/>
        <end position="105"/>
    </location>
</feature>
<evidence type="ECO:0000313" key="3">
    <source>
        <dbReference type="EMBL" id="RUQ87576.1"/>
    </source>
</evidence>
<sequence length="319" mass="34617">MDEVQDERWARIRRSRRESDPAGDHVDAAVSRMRERLASEDVGSVRHIEEIRLLAIEAVKPTAGAELADDVAIVRSSLPDPRTPGTDGRQPDEPDGERSPERTTRSRIVDTTGVIAIVAGLAAPALLGQSIRSAGTFFDADTAVPATGLLMAVSALLFQRLARGRTKTRYFNDQSPPTAMWVIVLIWWTFGAAGSVWRALDEGVFAEPRVLGGLALQVGALVVAAALLYRTRRISRASGGRQARRSSTAADFSATDAAGRRLASRRRQIRDSFSEAEREAALAAEVEGIRWWNAGGTLDDDGARASLASAFDRWSPDRT</sequence>
<reference evidence="3 4" key="1">
    <citation type="submission" date="2018-12" db="EMBL/GenBank/DDBJ databases">
        <authorList>
            <person name="hu s."/>
            <person name="Xu Y."/>
            <person name="Xu B."/>
            <person name="Li F."/>
        </authorList>
    </citation>
    <scope>NUCLEOTIDE SEQUENCE [LARGE SCALE GENOMIC DNA]</scope>
    <source>
        <strain evidence="3 4">KSW2-17</strain>
    </source>
</reference>
<feature type="transmembrane region" description="Helical" evidence="2">
    <location>
        <begin position="210"/>
        <end position="229"/>
    </location>
</feature>
<keyword evidence="4" id="KW-1185">Reference proteome</keyword>
<gene>
    <name evidence="3" type="ORF">ELQ93_11905</name>
</gene>